<evidence type="ECO:0000313" key="2">
    <source>
        <dbReference type="Proteomes" id="UP000276282"/>
    </source>
</evidence>
<dbReference type="AlphaFoldDB" id="A0A495PT77"/>
<dbReference type="EMBL" id="RBLG01000002">
    <property type="protein sequence ID" value="RKS53751.1"/>
    <property type="molecule type" value="Genomic_DNA"/>
</dbReference>
<protein>
    <submittedName>
        <fullName evidence="1">Uncharacterized protein</fullName>
    </submittedName>
</protein>
<dbReference type="OrthoDB" id="1447240at2"/>
<dbReference type="Proteomes" id="UP000276282">
    <property type="component" value="Unassembled WGS sequence"/>
</dbReference>
<organism evidence="1 2">
    <name type="scientific">Gillisia mitskevichiae</name>
    <dbReference type="NCBI Taxonomy" id="270921"/>
    <lineage>
        <taxon>Bacteria</taxon>
        <taxon>Pseudomonadati</taxon>
        <taxon>Bacteroidota</taxon>
        <taxon>Flavobacteriia</taxon>
        <taxon>Flavobacteriales</taxon>
        <taxon>Flavobacteriaceae</taxon>
        <taxon>Gillisia</taxon>
    </lineage>
</organism>
<accession>A0A495PT77</accession>
<proteinExistence type="predicted"/>
<keyword evidence="2" id="KW-1185">Reference proteome</keyword>
<reference evidence="1 2" key="1">
    <citation type="submission" date="2018-10" db="EMBL/GenBank/DDBJ databases">
        <title>Genomic Encyclopedia of Archaeal and Bacterial Type Strains, Phase II (KMG-II): from individual species to whole genera.</title>
        <authorList>
            <person name="Goeker M."/>
        </authorList>
    </citation>
    <scope>NUCLEOTIDE SEQUENCE [LARGE SCALE GENOMIC DNA]</scope>
    <source>
        <strain evidence="1 2">DSM 19839</strain>
    </source>
</reference>
<dbReference type="RefSeq" id="WP_121345828.1">
    <property type="nucleotide sequence ID" value="NZ_RBLG01000002.1"/>
</dbReference>
<sequence>MKKKIFLLLLAIVAFIIVDTLIVDAVLGKNVDNSQIALVLEDQCECSVIEKGLNGNGVSLTDGIYGDYHNFYLSNCKITNFEKYVADLNKSLEYSIPNFKEADLVKLSFELAPNENRIVSIRNSKLSIEK</sequence>
<gene>
    <name evidence="1" type="ORF">BC962_2005</name>
</gene>
<evidence type="ECO:0000313" key="1">
    <source>
        <dbReference type="EMBL" id="RKS53751.1"/>
    </source>
</evidence>
<comment type="caution">
    <text evidence="1">The sequence shown here is derived from an EMBL/GenBank/DDBJ whole genome shotgun (WGS) entry which is preliminary data.</text>
</comment>
<name>A0A495PT77_9FLAO</name>